<organism evidence="1 2">
    <name type="scientific">Legionella fallonii LLAP-10</name>
    <dbReference type="NCBI Taxonomy" id="1212491"/>
    <lineage>
        <taxon>Bacteria</taxon>
        <taxon>Pseudomonadati</taxon>
        <taxon>Pseudomonadota</taxon>
        <taxon>Gammaproteobacteria</taxon>
        <taxon>Legionellales</taxon>
        <taxon>Legionellaceae</taxon>
        <taxon>Legionella</taxon>
    </lineage>
</organism>
<keyword evidence="2" id="KW-1185">Reference proteome</keyword>
<reference evidence="2" key="1">
    <citation type="submission" date="2014-09" db="EMBL/GenBank/DDBJ databases">
        <authorList>
            <person name="Gomez-Valero L."/>
        </authorList>
    </citation>
    <scope>NUCLEOTIDE SEQUENCE [LARGE SCALE GENOMIC DNA]</scope>
    <source>
        <strain evidence="2">ATCC700992</strain>
    </source>
</reference>
<name>A0A098G656_9GAMM</name>
<dbReference type="KEGG" id="lfa:LFA_2071"/>
<proteinExistence type="predicted"/>
<evidence type="ECO:0000313" key="1">
    <source>
        <dbReference type="EMBL" id="CEG57456.1"/>
    </source>
</evidence>
<dbReference type="EMBL" id="LN614827">
    <property type="protein sequence ID" value="CEG57456.1"/>
    <property type="molecule type" value="Genomic_DNA"/>
</dbReference>
<sequence>MNTGIITQDIVKIRAQYTLYCYKYPLLNHFEQGFVNYPYENKIKNNYVILQFPQQI</sequence>
<dbReference type="HOGENOM" id="CLU_3008762_0_0_6"/>
<evidence type="ECO:0000313" key="2">
    <source>
        <dbReference type="Proteomes" id="UP000032430"/>
    </source>
</evidence>
<protein>
    <submittedName>
        <fullName evidence="1">Uncharacterized protein</fullName>
    </submittedName>
</protein>
<gene>
    <name evidence="1" type="ORF">LFA_2071</name>
</gene>
<accession>A0A098G656</accession>
<dbReference type="Proteomes" id="UP000032430">
    <property type="component" value="Chromosome I"/>
</dbReference>
<dbReference type="AlphaFoldDB" id="A0A098G656"/>